<evidence type="ECO:0000313" key="3">
    <source>
        <dbReference type="Proteomes" id="UP000325315"/>
    </source>
</evidence>
<dbReference type="GO" id="GO:0016301">
    <property type="term" value="F:kinase activity"/>
    <property type="evidence" value="ECO:0007669"/>
    <property type="project" value="UniProtKB-KW"/>
</dbReference>
<comment type="caution">
    <text evidence="2">The sequence shown here is derived from an EMBL/GenBank/DDBJ whole genome shotgun (WGS) entry which is preliminary data.</text>
</comment>
<feature type="transmembrane region" description="Helical" evidence="1">
    <location>
        <begin position="30"/>
        <end position="49"/>
    </location>
</feature>
<proteinExistence type="predicted"/>
<reference evidence="3" key="1">
    <citation type="journal article" date="2019" name="Plant Biotechnol. J.">
        <title>Genome sequencing of the Australian wild diploid species Gossypium australe highlights disease resistance and delayed gland morphogenesis.</title>
        <authorList>
            <person name="Cai Y."/>
            <person name="Cai X."/>
            <person name="Wang Q."/>
            <person name="Wang P."/>
            <person name="Zhang Y."/>
            <person name="Cai C."/>
            <person name="Xu Y."/>
            <person name="Wang K."/>
            <person name="Zhou Z."/>
            <person name="Wang C."/>
            <person name="Geng S."/>
            <person name="Li B."/>
            <person name="Dong Q."/>
            <person name="Hou Y."/>
            <person name="Wang H."/>
            <person name="Ai P."/>
            <person name="Liu Z."/>
            <person name="Yi F."/>
            <person name="Sun M."/>
            <person name="An G."/>
            <person name="Cheng J."/>
            <person name="Zhang Y."/>
            <person name="Shi Q."/>
            <person name="Xie Y."/>
            <person name="Shi X."/>
            <person name="Chang Y."/>
            <person name="Huang F."/>
            <person name="Chen Y."/>
            <person name="Hong S."/>
            <person name="Mi L."/>
            <person name="Sun Q."/>
            <person name="Zhang L."/>
            <person name="Zhou B."/>
            <person name="Peng R."/>
            <person name="Zhang X."/>
            <person name="Liu F."/>
        </authorList>
    </citation>
    <scope>NUCLEOTIDE SEQUENCE [LARGE SCALE GENOMIC DNA]</scope>
    <source>
        <strain evidence="3">cv. PA1801</strain>
    </source>
</reference>
<keyword evidence="2" id="KW-0675">Receptor</keyword>
<dbReference type="AlphaFoldDB" id="A0A5B6VF17"/>
<evidence type="ECO:0000313" key="2">
    <source>
        <dbReference type="EMBL" id="KAA3467830.1"/>
    </source>
</evidence>
<keyword evidence="2" id="KW-0808">Transferase</keyword>
<organism evidence="2 3">
    <name type="scientific">Gossypium australe</name>
    <dbReference type="NCBI Taxonomy" id="47621"/>
    <lineage>
        <taxon>Eukaryota</taxon>
        <taxon>Viridiplantae</taxon>
        <taxon>Streptophyta</taxon>
        <taxon>Embryophyta</taxon>
        <taxon>Tracheophyta</taxon>
        <taxon>Spermatophyta</taxon>
        <taxon>Magnoliopsida</taxon>
        <taxon>eudicotyledons</taxon>
        <taxon>Gunneridae</taxon>
        <taxon>Pentapetalae</taxon>
        <taxon>rosids</taxon>
        <taxon>malvids</taxon>
        <taxon>Malvales</taxon>
        <taxon>Malvaceae</taxon>
        <taxon>Malvoideae</taxon>
        <taxon>Gossypium</taxon>
    </lineage>
</organism>
<sequence>MSRNQLNRALLPSWLLENNKDLKVLNLRNIPLLGNLILFHNILLVWLLWMRAPTLNWCHEEVVVDLSLDLSFNNLSGEFPKELVKKLHCFVFFDVNQ</sequence>
<gene>
    <name evidence="2" type="ORF">EPI10_002810</name>
</gene>
<name>A0A5B6VF17_9ROSI</name>
<keyword evidence="1" id="KW-0812">Transmembrane</keyword>
<dbReference type="EMBL" id="SMMG02000007">
    <property type="protein sequence ID" value="KAA3467830.1"/>
    <property type="molecule type" value="Genomic_DNA"/>
</dbReference>
<keyword evidence="1" id="KW-0472">Membrane</keyword>
<keyword evidence="1" id="KW-1133">Transmembrane helix</keyword>
<protein>
    <submittedName>
        <fullName evidence="2">Putative LRR receptor-like serine/threonine-protein kinase</fullName>
    </submittedName>
</protein>
<evidence type="ECO:0000256" key="1">
    <source>
        <dbReference type="SAM" id="Phobius"/>
    </source>
</evidence>
<accession>A0A5B6VF17</accession>
<keyword evidence="3" id="KW-1185">Reference proteome</keyword>
<keyword evidence="2" id="KW-0418">Kinase</keyword>
<dbReference type="Proteomes" id="UP000325315">
    <property type="component" value="Unassembled WGS sequence"/>
</dbReference>